<accession>A0A1B9I4F3</accession>
<dbReference type="RefSeq" id="XP_019011619.1">
    <property type="nucleotide sequence ID" value="XM_019155465.1"/>
</dbReference>
<reference evidence="1" key="3">
    <citation type="submission" date="2016-07" db="EMBL/GenBank/DDBJ databases">
        <title>Evolution of pathogenesis and genome organization in the Tremellales.</title>
        <authorList>
            <person name="Cuomo C."/>
            <person name="Litvintseva A."/>
            <person name="Heitman J."/>
            <person name="Chen Y."/>
            <person name="Sun S."/>
            <person name="Springer D."/>
            <person name="Dromer F."/>
            <person name="Young S."/>
            <person name="Zeng Q."/>
            <person name="Chapman S."/>
            <person name="Gujja S."/>
            <person name="Saif S."/>
            <person name="Birren B."/>
        </authorList>
    </citation>
    <scope>NUCLEOTIDE SEQUENCE</scope>
    <source>
        <strain evidence="1">CBS 10737</strain>
    </source>
</reference>
<evidence type="ECO:0000313" key="3">
    <source>
        <dbReference type="Proteomes" id="UP000094020"/>
    </source>
</evidence>
<evidence type="ECO:0000313" key="2">
    <source>
        <dbReference type="EMBL" id="WWC71414.1"/>
    </source>
</evidence>
<reference evidence="2" key="4">
    <citation type="submission" date="2024-02" db="EMBL/GenBank/DDBJ databases">
        <title>Comparative genomics of Cryptococcus and Kwoniella reveals pathogenesis evolution and contrasting modes of karyotype evolution via chromosome fusion or intercentromeric recombination.</title>
        <authorList>
            <person name="Coelho M.A."/>
            <person name="David-Palma M."/>
            <person name="Shea T."/>
            <person name="Bowers K."/>
            <person name="McGinley-Smith S."/>
            <person name="Mohammad A.W."/>
            <person name="Gnirke A."/>
            <person name="Yurkov A.M."/>
            <person name="Nowrousian M."/>
            <person name="Sun S."/>
            <person name="Cuomo C.A."/>
            <person name="Heitman J."/>
        </authorList>
    </citation>
    <scope>NUCLEOTIDE SEQUENCE</scope>
    <source>
        <strain evidence="2">CBS 10737</strain>
    </source>
</reference>
<sequence length="406" mass="45138">MSTSTINNDPSSVPDSRLPNAEARLRALRSRNAIASRILQTDYTLFEGLAGKNVQDSVNRLNERINTSSGNMPTTESHTMPTSHQTIESLPEDELAMIQSEIQTQEGIGFRIADTIHLLPPAIENAKLETYETIVDEFCESRSDDPDTVLAMESLGVDGLISDINEELKAEADKWSHDSIVIQYLNHVNSLPNRKAAWQRLDRGIVEEPSTGDISASPDNNHGFYLQHLEEHRGVPTESGLHVPHFPFRSGGTLQMELEKPEGSKTLSIVQNINRKVPKSLPSIANNTEFKAQILSQYMLPHYVLTRLSHSFIKHPTLNHELSEAVGKMITSRKESGTTGQGALSDLEFKFRPHIKENGDFEIEAKLGTASYADEFDLENASLAQPFAMSGYVDLKTFEAKFVPSK</sequence>
<reference evidence="2" key="2">
    <citation type="submission" date="2013-07" db="EMBL/GenBank/DDBJ databases">
        <authorList>
            <consortium name="The Broad Institute Genome Sequencing Platform"/>
            <person name="Cuomo C."/>
            <person name="Litvintseva A."/>
            <person name="Chen Y."/>
            <person name="Heitman J."/>
            <person name="Sun S."/>
            <person name="Springer D."/>
            <person name="Dromer F."/>
            <person name="Young S.K."/>
            <person name="Zeng Q."/>
            <person name="Gargeya S."/>
            <person name="Fitzgerald M."/>
            <person name="Abouelleil A."/>
            <person name="Alvarado L."/>
            <person name="Berlin A.M."/>
            <person name="Chapman S.B."/>
            <person name="Dewar J."/>
            <person name="Goldberg J."/>
            <person name="Griggs A."/>
            <person name="Gujja S."/>
            <person name="Hansen M."/>
            <person name="Howarth C."/>
            <person name="Imamovic A."/>
            <person name="Larimer J."/>
            <person name="McCowan C."/>
            <person name="Murphy C."/>
            <person name="Pearson M."/>
            <person name="Priest M."/>
            <person name="Roberts A."/>
            <person name="Saif S."/>
            <person name="Shea T."/>
            <person name="Sykes S."/>
            <person name="Wortman J."/>
            <person name="Nusbaum C."/>
            <person name="Birren B."/>
        </authorList>
    </citation>
    <scope>NUCLEOTIDE SEQUENCE</scope>
    <source>
        <strain evidence="2">CBS 10737</strain>
    </source>
</reference>
<dbReference type="EMBL" id="KI894010">
    <property type="protein sequence ID" value="OCF50400.1"/>
    <property type="molecule type" value="Genomic_DNA"/>
</dbReference>
<proteinExistence type="predicted"/>
<keyword evidence="3" id="KW-1185">Reference proteome</keyword>
<dbReference type="EMBL" id="CP144525">
    <property type="protein sequence ID" value="WWC71414.1"/>
    <property type="molecule type" value="Genomic_DNA"/>
</dbReference>
<organism evidence="1">
    <name type="scientific">Kwoniella pini CBS 10737</name>
    <dbReference type="NCBI Taxonomy" id="1296096"/>
    <lineage>
        <taxon>Eukaryota</taxon>
        <taxon>Fungi</taxon>
        <taxon>Dikarya</taxon>
        <taxon>Basidiomycota</taxon>
        <taxon>Agaricomycotina</taxon>
        <taxon>Tremellomycetes</taxon>
        <taxon>Tremellales</taxon>
        <taxon>Cryptococcaceae</taxon>
        <taxon>Kwoniella</taxon>
    </lineage>
</organism>
<gene>
    <name evidence="1" type="ORF">I206_03721</name>
    <name evidence="2" type="ORF">I206_105370</name>
</gene>
<dbReference type="AlphaFoldDB" id="A0A1B9I4F3"/>
<protein>
    <submittedName>
        <fullName evidence="1">Uncharacterized protein</fullName>
    </submittedName>
</protein>
<dbReference type="KEGG" id="kpin:30172090"/>
<name>A0A1B9I4F3_9TREE</name>
<reference evidence="1" key="1">
    <citation type="submission" date="2013-07" db="EMBL/GenBank/DDBJ databases">
        <title>The Genome Sequence of Cryptococcus pinus CBS10737.</title>
        <authorList>
            <consortium name="The Broad Institute Genome Sequencing Platform"/>
            <person name="Cuomo C."/>
            <person name="Litvintseva A."/>
            <person name="Chen Y."/>
            <person name="Heitman J."/>
            <person name="Sun S."/>
            <person name="Springer D."/>
            <person name="Dromer F."/>
            <person name="Young S.K."/>
            <person name="Zeng Q."/>
            <person name="Gargeya S."/>
            <person name="Fitzgerald M."/>
            <person name="Abouelleil A."/>
            <person name="Alvarado L."/>
            <person name="Berlin A.M."/>
            <person name="Chapman S.B."/>
            <person name="Dewar J."/>
            <person name="Goldberg J."/>
            <person name="Griggs A."/>
            <person name="Gujja S."/>
            <person name="Hansen M."/>
            <person name="Howarth C."/>
            <person name="Imamovic A."/>
            <person name="Larimer J."/>
            <person name="McCowan C."/>
            <person name="Murphy C."/>
            <person name="Pearson M."/>
            <person name="Priest M."/>
            <person name="Roberts A."/>
            <person name="Saif S."/>
            <person name="Shea T."/>
            <person name="Sykes S."/>
            <person name="Wortman J."/>
            <person name="Nusbaum C."/>
            <person name="Birren B."/>
        </authorList>
    </citation>
    <scope>NUCLEOTIDE SEQUENCE [LARGE SCALE GENOMIC DNA]</scope>
    <source>
        <strain evidence="1">CBS 10737</strain>
    </source>
</reference>
<dbReference type="Proteomes" id="UP000094020">
    <property type="component" value="Chromosome 7"/>
</dbReference>
<evidence type="ECO:0000313" key="1">
    <source>
        <dbReference type="EMBL" id="OCF50400.1"/>
    </source>
</evidence>
<dbReference type="GeneID" id="30172090"/>